<sequence>MARTDHAAQVRTHDETAVRDVLDRAAAAWDAGDAEAYSALFTPDAPYVTFMGTTYLGGAEIARGHAPLFTSFLKGTRMYSDVVALTFPAADVAVVLTHGDVAKSRPRRLPKVQTYTLVRTPDGWRIASFQNTQRKRLLERIGLRFTPQMHGTPGTEG</sequence>
<reference evidence="2 3" key="1">
    <citation type="journal article" date="2009" name="Stand. Genomic Sci.">
        <title>Complete genome sequence of Beutenbergia cavernae type strain (HKI 0122).</title>
        <authorList>
            <person name="Land M."/>
            <person name="Pukall R."/>
            <person name="Abt B."/>
            <person name="Goker M."/>
            <person name="Rohde M."/>
            <person name="Glavina Del Rio T."/>
            <person name="Tice H."/>
            <person name="Copeland A."/>
            <person name="Cheng J.F."/>
            <person name="Lucas S."/>
            <person name="Chen F."/>
            <person name="Nolan M."/>
            <person name="Bruce D."/>
            <person name="Goodwin L."/>
            <person name="Pitluck S."/>
            <person name="Ivanova N."/>
            <person name="Mavromatis K."/>
            <person name="Ovchinnikova G."/>
            <person name="Pati A."/>
            <person name="Chen A."/>
            <person name="Palaniappan K."/>
            <person name="Hauser L."/>
            <person name="Chang Y.J."/>
            <person name="Jefferies C.C."/>
            <person name="Saunders E."/>
            <person name="Brettin T."/>
            <person name="Detter J.C."/>
            <person name="Han C."/>
            <person name="Chain P."/>
            <person name="Bristow J."/>
            <person name="Eisen J.A."/>
            <person name="Markowitz V."/>
            <person name="Hugenholtz P."/>
            <person name="Kyrpides N.C."/>
            <person name="Klenk H.P."/>
            <person name="Lapidus A."/>
        </authorList>
    </citation>
    <scope>NUCLEOTIDE SEQUENCE [LARGE SCALE GENOMIC DNA]</scope>
    <source>
        <strain evidence="3">ATCC BAA-8 / DSM 12333 / NBRC 16432</strain>
    </source>
</reference>
<dbReference type="HOGENOM" id="CLU_129336_1_0_11"/>
<dbReference type="NCBIfam" id="TIGR02246">
    <property type="entry name" value="SgcJ/EcaC family oxidoreductase"/>
    <property type="match status" value="1"/>
</dbReference>
<dbReference type="Pfam" id="PF13577">
    <property type="entry name" value="SnoaL_4"/>
    <property type="match status" value="1"/>
</dbReference>
<dbReference type="InterPro" id="IPR037401">
    <property type="entry name" value="SnoaL-like"/>
</dbReference>
<feature type="domain" description="SnoaL-like" evidence="1">
    <location>
        <begin position="11"/>
        <end position="129"/>
    </location>
</feature>
<dbReference type="RefSeq" id="WP_015882336.1">
    <property type="nucleotide sequence ID" value="NC_012669.1"/>
</dbReference>
<protein>
    <recommendedName>
        <fullName evidence="1">SnoaL-like domain-containing protein</fullName>
    </recommendedName>
</protein>
<keyword evidence="3" id="KW-1185">Reference proteome</keyword>
<evidence type="ECO:0000313" key="3">
    <source>
        <dbReference type="Proteomes" id="UP000007962"/>
    </source>
</evidence>
<dbReference type="EMBL" id="CP001618">
    <property type="protein sequence ID" value="ACQ80096.1"/>
    <property type="molecule type" value="Genomic_DNA"/>
</dbReference>
<dbReference type="Proteomes" id="UP000007962">
    <property type="component" value="Chromosome"/>
</dbReference>
<dbReference type="eggNOG" id="COG3631">
    <property type="taxonomic scope" value="Bacteria"/>
</dbReference>
<gene>
    <name evidence="2" type="ordered locus">Bcav_1840</name>
</gene>
<dbReference type="InterPro" id="IPR032710">
    <property type="entry name" value="NTF2-like_dom_sf"/>
</dbReference>
<dbReference type="OrthoDB" id="2887901at2"/>
<accession>C5C4W8</accession>
<name>C5C4W8_BEUC1</name>
<evidence type="ECO:0000259" key="1">
    <source>
        <dbReference type="Pfam" id="PF13577"/>
    </source>
</evidence>
<dbReference type="STRING" id="471853.Bcav_1840"/>
<dbReference type="SUPFAM" id="SSF54427">
    <property type="entry name" value="NTF2-like"/>
    <property type="match status" value="1"/>
</dbReference>
<dbReference type="AlphaFoldDB" id="C5C4W8"/>
<dbReference type="InterPro" id="IPR011944">
    <property type="entry name" value="Steroid_delta5-4_isomerase"/>
</dbReference>
<evidence type="ECO:0000313" key="2">
    <source>
        <dbReference type="EMBL" id="ACQ80096.1"/>
    </source>
</evidence>
<proteinExistence type="predicted"/>
<dbReference type="KEGG" id="bcv:Bcav_1840"/>
<organism evidence="2 3">
    <name type="scientific">Beutenbergia cavernae (strain ATCC BAA-8 / DSM 12333 / CCUG 43141 / JCM 11478 / NBRC 16432 / NCIMB 13614 / HKI 0122)</name>
    <dbReference type="NCBI Taxonomy" id="471853"/>
    <lineage>
        <taxon>Bacteria</taxon>
        <taxon>Bacillati</taxon>
        <taxon>Actinomycetota</taxon>
        <taxon>Actinomycetes</taxon>
        <taxon>Micrococcales</taxon>
        <taxon>Beutenbergiaceae</taxon>
        <taxon>Beutenbergia</taxon>
    </lineage>
</organism>
<dbReference type="Gene3D" id="3.10.450.50">
    <property type="match status" value="1"/>
</dbReference>